<dbReference type="InterPro" id="IPR050302">
    <property type="entry name" value="Rab_GAP_TBC_domain"/>
</dbReference>
<dbReference type="PROSITE" id="PS50086">
    <property type="entry name" value="TBC_RABGAP"/>
    <property type="match status" value="1"/>
</dbReference>
<dbReference type="SMART" id="SM00164">
    <property type="entry name" value="TBC"/>
    <property type="match status" value="1"/>
</dbReference>
<accession>A0A061J0T3</accession>
<dbReference type="Gene3D" id="1.10.472.80">
    <property type="entry name" value="Ypt/Rab-GAP domain of gyp1p, domain 3"/>
    <property type="match status" value="1"/>
</dbReference>
<evidence type="ECO:0000259" key="1">
    <source>
        <dbReference type="PROSITE" id="PS50086"/>
    </source>
</evidence>
<dbReference type="InterPro" id="IPR000195">
    <property type="entry name" value="Rab-GAP-TBC_dom"/>
</dbReference>
<comment type="caution">
    <text evidence="2">The sequence shown here is derived from an EMBL/GenBank/DDBJ whole genome shotgun (WGS) entry which is preliminary data.</text>
</comment>
<evidence type="ECO:0000313" key="3">
    <source>
        <dbReference type="Proteomes" id="UP000031737"/>
    </source>
</evidence>
<gene>
    <name evidence="2" type="ORF">TRSC58_05416</name>
</gene>
<dbReference type="OrthoDB" id="246639at2759"/>
<keyword evidence="3" id="KW-1185">Reference proteome</keyword>
<dbReference type="FunFam" id="1.10.8.270:FF:000016">
    <property type="entry name" value="TBC1 domain family member 2A"/>
    <property type="match status" value="1"/>
</dbReference>
<dbReference type="Pfam" id="PF00566">
    <property type="entry name" value="RabGAP-TBC"/>
    <property type="match status" value="1"/>
</dbReference>
<dbReference type="GO" id="GO:0005096">
    <property type="term" value="F:GTPase activator activity"/>
    <property type="evidence" value="ECO:0007669"/>
    <property type="project" value="TreeGrafter"/>
</dbReference>
<dbReference type="PANTHER" id="PTHR47219:SF9">
    <property type="entry name" value="GTPASE ACTIVATING PROTEIN AND CENTROSOME-ASSOCIATED, ISOFORM B"/>
    <property type="match status" value="1"/>
</dbReference>
<dbReference type="PANTHER" id="PTHR47219">
    <property type="entry name" value="RAB GTPASE-ACTIVATING PROTEIN 1-LIKE"/>
    <property type="match status" value="1"/>
</dbReference>
<proteinExistence type="predicted"/>
<feature type="domain" description="Rab-GAP TBC" evidence="1">
    <location>
        <begin position="110"/>
        <end position="305"/>
    </location>
</feature>
<organism evidence="2 3">
    <name type="scientific">Trypanosoma rangeli SC58</name>
    <dbReference type="NCBI Taxonomy" id="429131"/>
    <lineage>
        <taxon>Eukaryota</taxon>
        <taxon>Discoba</taxon>
        <taxon>Euglenozoa</taxon>
        <taxon>Kinetoplastea</taxon>
        <taxon>Metakinetoplastina</taxon>
        <taxon>Trypanosomatida</taxon>
        <taxon>Trypanosomatidae</taxon>
        <taxon>Trypanosoma</taxon>
        <taxon>Herpetosoma</taxon>
    </lineage>
</organism>
<dbReference type="SUPFAM" id="SSF47923">
    <property type="entry name" value="Ypt/Rab-GAP domain of gyp1p"/>
    <property type="match status" value="2"/>
</dbReference>
<dbReference type="VEuPathDB" id="TriTrypDB:TRSC58_05416"/>
<dbReference type="GO" id="GO:0031267">
    <property type="term" value="F:small GTPase binding"/>
    <property type="evidence" value="ECO:0007669"/>
    <property type="project" value="TreeGrafter"/>
</dbReference>
<protein>
    <submittedName>
        <fullName evidence="2">Rab6 GTPase activating protein</fullName>
    </submittedName>
</protein>
<dbReference type="Proteomes" id="UP000031737">
    <property type="component" value="Unassembled WGS sequence"/>
</dbReference>
<evidence type="ECO:0000313" key="2">
    <source>
        <dbReference type="EMBL" id="ESL06902.1"/>
    </source>
</evidence>
<dbReference type="AlphaFoldDB" id="A0A061J0T3"/>
<name>A0A061J0T3_TRYRA</name>
<dbReference type="InterPro" id="IPR035969">
    <property type="entry name" value="Rab-GAP_TBC_sf"/>
</dbReference>
<reference evidence="2 3" key="1">
    <citation type="submission" date="2013-07" db="EMBL/GenBank/DDBJ databases">
        <authorList>
            <person name="Stoco P.H."/>
            <person name="Wagner G."/>
            <person name="Gerber A."/>
            <person name="Zaha A."/>
            <person name="Thompson C."/>
            <person name="Bartholomeu D.C."/>
            <person name="Luckemeyer D.D."/>
            <person name="Bahia D."/>
            <person name="Loreto E."/>
            <person name="Prestes E.B."/>
            <person name="Lima F.M."/>
            <person name="Rodrigues-Luiz G."/>
            <person name="Vallejo G.A."/>
            <person name="Filho J.F."/>
            <person name="Monteiro K.M."/>
            <person name="Tyler K.M."/>
            <person name="de Almeida L.G."/>
            <person name="Ortiz M.F."/>
            <person name="Siervo M.A."/>
            <person name="de Moraes M.H."/>
            <person name="Cunha O.L."/>
            <person name="Mendonca-Neto R."/>
            <person name="Silva R."/>
            <person name="Teixeira S.M."/>
            <person name="Murta S.M."/>
            <person name="Sincero T.C."/>
            <person name="Mendes T.A."/>
            <person name="Urmenyi T.P."/>
            <person name="Silva V.G."/>
            <person name="da Rocha W.D."/>
            <person name="Andersson B."/>
            <person name="Romanha A.J."/>
            <person name="Steindel M."/>
            <person name="de Vasconcelos A.T."/>
            <person name="Grisard E.C."/>
        </authorList>
    </citation>
    <scope>NUCLEOTIDE SEQUENCE [LARGE SCALE GENOMIC DNA]</scope>
    <source>
        <strain evidence="2 3">SC58</strain>
    </source>
</reference>
<dbReference type="EMBL" id="AUPL01005416">
    <property type="protein sequence ID" value="ESL06902.1"/>
    <property type="molecule type" value="Genomic_DNA"/>
</dbReference>
<sequence>MPQDRFEVQAVCADGSASVDRLGFYVLRETPLPASDGSLPSGDRSARRREEEFWISRICCYIRLSLELERHRRTVGDCPGRIMEEQAALEQAQWRVYRQMQRRMRRFGALQHESLRRFMWGFLTGSLQRSESVVRAHHAMYVGLTSSPPDAEAVDAIQRDLSRTFPTHCLFVGAGSVGQEELRRVLSAYSRLDPAVGYCQGMAFVVALLLLHAPEEEAFGMLLHLSYSPAFRMREVFLPGLPRLRLFVAVLRRLIERLLPALHRRFFEIGLDVFFFAPQWFLTLYTYQFPLDFVCRLWDLFFVDGWRVMFQAAIAILHGEQEQLLSLDMEAALLWIKECHEGKSAEEMVRRTCNVPLSEAEFRSVLRAEEDAAAARVGLNE</sequence>
<dbReference type="Gene3D" id="1.10.8.270">
    <property type="entry name" value="putative rabgap domain of human tbc1 domain family member 14 like domains"/>
    <property type="match status" value="1"/>
</dbReference>